<evidence type="ECO:0000313" key="7">
    <source>
        <dbReference type="EMBL" id="GER48996.1"/>
    </source>
</evidence>
<dbReference type="PANTHER" id="PTHR10543">
    <property type="entry name" value="BETA-CAROTENE DIOXYGENASE"/>
    <property type="match status" value="1"/>
</dbReference>
<evidence type="ECO:0000256" key="5">
    <source>
        <dbReference type="PIRSR" id="PIRSR604294-1"/>
    </source>
</evidence>
<keyword evidence="3 7" id="KW-0560">Oxidoreductase</keyword>
<dbReference type="InterPro" id="IPR004294">
    <property type="entry name" value="Carotenoid_Oase"/>
</dbReference>
<feature type="region of interest" description="Disordered" evidence="6">
    <location>
        <begin position="1"/>
        <end position="27"/>
    </location>
</feature>
<protein>
    <submittedName>
        <fullName evidence="7">Carotenoid cleavage dioxygenase 4</fullName>
    </submittedName>
</protein>
<dbReference type="OrthoDB" id="1069523at2759"/>
<evidence type="ECO:0000256" key="6">
    <source>
        <dbReference type="SAM" id="MobiDB-lite"/>
    </source>
</evidence>
<keyword evidence="3 7" id="KW-0223">Dioxygenase</keyword>
<dbReference type="EMBL" id="BKCP01008404">
    <property type="protein sequence ID" value="GER48996.1"/>
    <property type="molecule type" value="Genomic_DNA"/>
</dbReference>
<dbReference type="Proteomes" id="UP000325081">
    <property type="component" value="Unassembled WGS sequence"/>
</dbReference>
<dbReference type="AlphaFoldDB" id="A0A5A7QVK4"/>
<evidence type="ECO:0000256" key="1">
    <source>
        <dbReference type="ARBA" id="ARBA00006787"/>
    </source>
</evidence>
<sequence>MSSLFFSSSYPKLPSTSSSSSSPAAAGKNRNFTTAAARPPLAGVFRSIDGLICDFLDKKPLRPSVDPSVVLSGNFAPADELPPTTCHVAATGHGRLPSCFHGGAYLLNGPSPRFPPRGPHHLFDGDGMVHAVSFFEGRGPAEPLFCSRHVRTYKYELEGRAGYPIVPSPFSSFNGFWASWARVGLGAARVWAGEFDPLGNGYGTANTSVAVIGGKLYALGENDLPYEIKVSPDGDITTVGRHDFHGGPDFLSMTAHPKTDPSTGETFAIRYNITQPRLTVFRIDPHGIKQPDVPILSMDDTPLMHDFAMTENHVVVNDVQMVMSPHEILKGNPPTRVNLGKIPRLGFIEKREKNGSGMWWVEVPGFNVSHVVNAWEEDDDGGPTLVLVGMVMKSVEHAFERMDSTRVLMEEIRVSLTRREVMTRRRLSARVLDMPAINRAYVGKKTRYAYASQVAPSLVTSGVVKVDLSLSSDDCIVGSRTYGPGCTGNEPFFVPREPNNPDSDEDDGYLVAYVHDCNARESKFLVMDAKSPTLEIVAVVELPGRVPSGFHGLFGLLMLGMRYGVTLLGFKPLWGMGRSASQRADAVCRPPLAVRTSETALPPARTRGIRKAHIFLPIVAFSAYEERDALTHTSSISISYLTSMSVVHFREAI</sequence>
<feature type="compositionally biased region" description="Low complexity" evidence="6">
    <location>
        <begin position="7"/>
        <end position="26"/>
    </location>
</feature>
<keyword evidence="2 5" id="KW-0479">Metal-binding</keyword>
<evidence type="ECO:0000313" key="8">
    <source>
        <dbReference type="Proteomes" id="UP000325081"/>
    </source>
</evidence>
<comment type="caution">
    <text evidence="7">The sequence shown here is derived from an EMBL/GenBank/DDBJ whole genome shotgun (WGS) entry which is preliminary data.</text>
</comment>
<dbReference type="Pfam" id="PF03055">
    <property type="entry name" value="RPE65"/>
    <property type="match status" value="1"/>
</dbReference>
<proteinExistence type="inferred from homology"/>
<dbReference type="GO" id="GO:0046872">
    <property type="term" value="F:metal ion binding"/>
    <property type="evidence" value="ECO:0007669"/>
    <property type="project" value="UniProtKB-KW"/>
</dbReference>
<feature type="binding site" evidence="5">
    <location>
        <position position="305"/>
    </location>
    <ligand>
        <name>Fe cation</name>
        <dbReference type="ChEBI" id="CHEBI:24875"/>
        <note>catalytic</note>
    </ligand>
</feature>
<evidence type="ECO:0000256" key="2">
    <source>
        <dbReference type="ARBA" id="ARBA00022723"/>
    </source>
</evidence>
<accession>A0A5A7QVK4</accession>
<evidence type="ECO:0000256" key="4">
    <source>
        <dbReference type="ARBA" id="ARBA00023004"/>
    </source>
</evidence>
<comment type="similarity">
    <text evidence="1">Belongs to the carotenoid oxygenase family.</text>
</comment>
<dbReference type="GO" id="GO:0016121">
    <property type="term" value="P:carotene catabolic process"/>
    <property type="evidence" value="ECO:0007669"/>
    <property type="project" value="TreeGrafter"/>
</dbReference>
<name>A0A5A7QVK4_STRAF</name>
<feature type="binding site" evidence="5">
    <location>
        <position position="256"/>
    </location>
    <ligand>
        <name>Fe cation</name>
        <dbReference type="ChEBI" id="CHEBI:24875"/>
        <note>catalytic</note>
    </ligand>
</feature>
<keyword evidence="8" id="KW-1185">Reference proteome</keyword>
<dbReference type="GO" id="GO:0010436">
    <property type="term" value="F:carotenoid dioxygenase activity"/>
    <property type="evidence" value="ECO:0007669"/>
    <property type="project" value="TreeGrafter"/>
</dbReference>
<feature type="binding site" evidence="5">
    <location>
        <position position="370"/>
    </location>
    <ligand>
        <name>Fe cation</name>
        <dbReference type="ChEBI" id="CHEBI:24875"/>
        <note>catalytic</note>
    </ligand>
</feature>
<reference evidence="8" key="1">
    <citation type="journal article" date="2019" name="Curr. Biol.">
        <title>Genome Sequence of Striga asiatica Provides Insight into the Evolution of Plant Parasitism.</title>
        <authorList>
            <person name="Yoshida S."/>
            <person name="Kim S."/>
            <person name="Wafula E.K."/>
            <person name="Tanskanen J."/>
            <person name="Kim Y.M."/>
            <person name="Honaas L."/>
            <person name="Yang Z."/>
            <person name="Spallek T."/>
            <person name="Conn C.E."/>
            <person name="Ichihashi Y."/>
            <person name="Cheong K."/>
            <person name="Cui S."/>
            <person name="Der J.P."/>
            <person name="Gundlach H."/>
            <person name="Jiao Y."/>
            <person name="Hori C."/>
            <person name="Ishida J.K."/>
            <person name="Kasahara H."/>
            <person name="Kiba T."/>
            <person name="Kim M.S."/>
            <person name="Koo N."/>
            <person name="Laohavisit A."/>
            <person name="Lee Y.H."/>
            <person name="Lumba S."/>
            <person name="McCourt P."/>
            <person name="Mortimer J.C."/>
            <person name="Mutuku J.M."/>
            <person name="Nomura T."/>
            <person name="Sasaki-Sekimoto Y."/>
            <person name="Seto Y."/>
            <person name="Wang Y."/>
            <person name="Wakatake T."/>
            <person name="Sakakibara H."/>
            <person name="Demura T."/>
            <person name="Yamaguchi S."/>
            <person name="Yoneyama K."/>
            <person name="Manabe R.I."/>
            <person name="Nelson D.C."/>
            <person name="Schulman A.H."/>
            <person name="Timko M.P."/>
            <person name="dePamphilis C.W."/>
            <person name="Choi D."/>
            <person name="Shirasu K."/>
        </authorList>
    </citation>
    <scope>NUCLEOTIDE SEQUENCE [LARGE SCALE GENOMIC DNA]</scope>
    <source>
        <strain evidence="8">cv. UVA1</strain>
    </source>
</reference>
<organism evidence="7 8">
    <name type="scientific">Striga asiatica</name>
    <name type="common">Asiatic witchweed</name>
    <name type="synonym">Buchnera asiatica</name>
    <dbReference type="NCBI Taxonomy" id="4170"/>
    <lineage>
        <taxon>Eukaryota</taxon>
        <taxon>Viridiplantae</taxon>
        <taxon>Streptophyta</taxon>
        <taxon>Embryophyta</taxon>
        <taxon>Tracheophyta</taxon>
        <taxon>Spermatophyta</taxon>
        <taxon>Magnoliopsida</taxon>
        <taxon>eudicotyledons</taxon>
        <taxon>Gunneridae</taxon>
        <taxon>Pentapetalae</taxon>
        <taxon>asterids</taxon>
        <taxon>lamiids</taxon>
        <taxon>Lamiales</taxon>
        <taxon>Orobanchaceae</taxon>
        <taxon>Buchnereae</taxon>
        <taxon>Striga</taxon>
    </lineage>
</organism>
<comment type="cofactor">
    <cofactor evidence="5">
        <name>Fe(2+)</name>
        <dbReference type="ChEBI" id="CHEBI:29033"/>
    </cofactor>
    <text evidence="5">Binds 1 Fe(2+) ion per subunit.</text>
</comment>
<keyword evidence="4 5" id="KW-0408">Iron</keyword>
<feature type="binding site" evidence="5">
    <location>
        <position position="551"/>
    </location>
    <ligand>
        <name>Fe cation</name>
        <dbReference type="ChEBI" id="CHEBI:24875"/>
        <note>catalytic</note>
    </ligand>
</feature>
<gene>
    <name evidence="7" type="ORF">STAS_26206</name>
</gene>
<dbReference type="GO" id="GO:0009570">
    <property type="term" value="C:chloroplast stroma"/>
    <property type="evidence" value="ECO:0007669"/>
    <property type="project" value="TreeGrafter"/>
</dbReference>
<evidence type="ECO:0000256" key="3">
    <source>
        <dbReference type="ARBA" id="ARBA00022964"/>
    </source>
</evidence>
<dbReference type="PANTHER" id="PTHR10543:SF46">
    <property type="entry name" value="CAROTENOID CLEAVAGE DIOXYGENASE 4, CHLOROPLASTIC-RELATED"/>
    <property type="match status" value="1"/>
</dbReference>